<dbReference type="InterPro" id="IPR051539">
    <property type="entry name" value="T4SS-coupling_protein"/>
</dbReference>
<dbReference type="Pfam" id="PF10412">
    <property type="entry name" value="TrwB_AAD_bind"/>
    <property type="match status" value="1"/>
</dbReference>
<feature type="domain" description="Type IV secretion system coupling protein TraD DNA-binding" evidence="8">
    <location>
        <begin position="130"/>
        <end position="486"/>
    </location>
</feature>
<feature type="region of interest" description="Disordered" evidence="6">
    <location>
        <begin position="465"/>
        <end position="493"/>
    </location>
</feature>
<dbReference type="RefSeq" id="WP_188816434.1">
    <property type="nucleotide sequence ID" value="NZ_BMHT01000019.1"/>
</dbReference>
<dbReference type="Proteomes" id="UP000632273">
    <property type="component" value="Unassembled WGS sequence"/>
</dbReference>
<dbReference type="InterPro" id="IPR027417">
    <property type="entry name" value="P-loop_NTPase"/>
</dbReference>
<dbReference type="PANTHER" id="PTHR37937">
    <property type="entry name" value="CONJUGATIVE TRANSFER: DNA TRANSPORT"/>
    <property type="match status" value="1"/>
</dbReference>
<evidence type="ECO:0000256" key="5">
    <source>
        <dbReference type="ARBA" id="ARBA00023136"/>
    </source>
</evidence>
<evidence type="ECO:0000256" key="1">
    <source>
        <dbReference type="ARBA" id="ARBA00004651"/>
    </source>
</evidence>
<accession>A0ABQ1UWM7</accession>
<dbReference type="InterPro" id="IPR019476">
    <property type="entry name" value="T4SS_TraD_DNA-bd"/>
</dbReference>
<name>A0ABQ1UWM7_9BACT</name>
<feature type="region of interest" description="Disordered" evidence="6">
    <location>
        <begin position="567"/>
        <end position="621"/>
    </location>
</feature>
<organism evidence="9 10">
    <name type="scientific">Hymenobacter cavernae</name>
    <dbReference type="NCBI Taxonomy" id="2044852"/>
    <lineage>
        <taxon>Bacteria</taxon>
        <taxon>Pseudomonadati</taxon>
        <taxon>Bacteroidota</taxon>
        <taxon>Cytophagia</taxon>
        <taxon>Cytophagales</taxon>
        <taxon>Hymenobacteraceae</taxon>
        <taxon>Hymenobacter</taxon>
    </lineage>
</organism>
<keyword evidence="5 7" id="KW-0472">Membrane</keyword>
<sequence length="621" mass="67353">MTTIFFWLGHLIVALVYAAIAQLAARLLRQILPQVSRGLYQAIGLRQGPDDLLVSFVRFAGLFLLASVVGSWLGLSGLVTLLLLAWLGWNIYRAYSSPQDATTAARGAQGLSFTLRTTSGPNVRLGNPFRGTFIAGGAGSGKSKSIIEPIIQQAGAAGLTGVVYDFKFPTLAEEVAGSYQGGTVTPYYVNFTDLSRSHRVNPLAPELLATASFAREAAATIITNLDAKAAQQRNFWIQSGEVLLAGCIWYLRRNHPAQCSLPAAVSMILESDAPQLLTTLQQDEEVRGLIASIASASKSENTIAGVFSTIQNYLAVLNSPEIFWVMSGDQVPLDLNTRETPGVLVVGNDPALSSTFSPLISLIVATAIKRLNQQGRLPSLVLLDEAPTLFIPNFAQLPATARSNKVATVYAVQDVAQMEALTSRQESEMILANLGNQFWGRTTNTATAERVSKMFGKVDREYRSTTAGKSKSRQVNIFKPSTHTKSTSESVSIQQRDKLEAQQVMRFGVGEFAGLVVESGRPEFRSTFRAEPTKAIKIASFQEVGDDQVRQNFAAIKEQVRAIVGRETSPAQEAQDSAIAKKELTEQPTQDSQGFAIVKKAPTDQAPSTPHQEEENDVNQW</sequence>
<keyword evidence="4 7" id="KW-1133">Transmembrane helix</keyword>
<keyword evidence="2" id="KW-1003">Cell membrane</keyword>
<evidence type="ECO:0000313" key="9">
    <source>
        <dbReference type="EMBL" id="GGF28892.1"/>
    </source>
</evidence>
<dbReference type="EMBL" id="BMHT01000019">
    <property type="protein sequence ID" value="GGF28892.1"/>
    <property type="molecule type" value="Genomic_DNA"/>
</dbReference>
<keyword evidence="10" id="KW-1185">Reference proteome</keyword>
<evidence type="ECO:0000256" key="2">
    <source>
        <dbReference type="ARBA" id="ARBA00022475"/>
    </source>
</evidence>
<dbReference type="PANTHER" id="PTHR37937:SF1">
    <property type="entry name" value="CONJUGATIVE TRANSFER: DNA TRANSPORT"/>
    <property type="match status" value="1"/>
</dbReference>
<feature type="transmembrane region" description="Helical" evidence="7">
    <location>
        <begin position="62"/>
        <end position="89"/>
    </location>
</feature>
<evidence type="ECO:0000259" key="8">
    <source>
        <dbReference type="Pfam" id="PF10412"/>
    </source>
</evidence>
<dbReference type="SUPFAM" id="SSF52540">
    <property type="entry name" value="P-loop containing nucleoside triphosphate hydrolases"/>
    <property type="match status" value="1"/>
</dbReference>
<comment type="subcellular location">
    <subcellularLocation>
        <location evidence="1">Cell membrane</location>
        <topology evidence="1">Multi-pass membrane protein</topology>
    </subcellularLocation>
</comment>
<dbReference type="CDD" id="cd01127">
    <property type="entry name" value="TrwB_TraG_TraD_VirD4"/>
    <property type="match status" value="1"/>
</dbReference>
<proteinExistence type="predicted"/>
<comment type="caution">
    <text evidence="9">The sequence shown here is derived from an EMBL/GenBank/DDBJ whole genome shotgun (WGS) entry which is preliminary data.</text>
</comment>
<gene>
    <name evidence="9" type="ORF">GCM10011383_45750</name>
</gene>
<evidence type="ECO:0000256" key="6">
    <source>
        <dbReference type="SAM" id="MobiDB-lite"/>
    </source>
</evidence>
<evidence type="ECO:0000313" key="10">
    <source>
        <dbReference type="Proteomes" id="UP000632273"/>
    </source>
</evidence>
<dbReference type="Gene3D" id="3.40.50.300">
    <property type="entry name" value="P-loop containing nucleotide triphosphate hydrolases"/>
    <property type="match status" value="1"/>
</dbReference>
<keyword evidence="3 7" id="KW-0812">Transmembrane</keyword>
<protein>
    <recommendedName>
        <fullName evidence="8">Type IV secretion system coupling protein TraD DNA-binding domain-containing protein</fullName>
    </recommendedName>
</protein>
<evidence type="ECO:0000256" key="7">
    <source>
        <dbReference type="SAM" id="Phobius"/>
    </source>
</evidence>
<evidence type="ECO:0000256" key="3">
    <source>
        <dbReference type="ARBA" id="ARBA00022692"/>
    </source>
</evidence>
<feature type="transmembrane region" description="Helical" evidence="7">
    <location>
        <begin position="6"/>
        <end position="28"/>
    </location>
</feature>
<reference evidence="10" key="1">
    <citation type="journal article" date="2019" name="Int. J. Syst. Evol. Microbiol.">
        <title>The Global Catalogue of Microorganisms (GCM) 10K type strain sequencing project: providing services to taxonomists for standard genome sequencing and annotation.</title>
        <authorList>
            <consortium name="The Broad Institute Genomics Platform"/>
            <consortium name="The Broad Institute Genome Sequencing Center for Infectious Disease"/>
            <person name="Wu L."/>
            <person name="Ma J."/>
        </authorList>
    </citation>
    <scope>NUCLEOTIDE SEQUENCE [LARGE SCALE GENOMIC DNA]</scope>
    <source>
        <strain evidence="10">CGMCC 1.15197</strain>
    </source>
</reference>
<evidence type="ECO:0000256" key="4">
    <source>
        <dbReference type="ARBA" id="ARBA00022989"/>
    </source>
</evidence>